<keyword evidence="2" id="KW-0472">Membrane</keyword>
<dbReference type="Proteomes" id="UP001295423">
    <property type="component" value="Unassembled WGS sequence"/>
</dbReference>
<evidence type="ECO:0000313" key="5">
    <source>
        <dbReference type="Proteomes" id="UP001295423"/>
    </source>
</evidence>
<sequence length="613" mass="69653">MLISSSMKLFPAVLLVSSCFQASDAHLHAASLESNVVPSSQGAHSLTFQSDESSHLLLPPSSPDCWLETFEELYPQDLRRGNHHHHHHAGQPPLDFSTCVQMDTHHQQALALRLTKCHLESVGRSLETTTTTEDGMNACEDLLRPSGIKDCLSNLSTTAVTIYAIFFKDLHYVCTRLLQESVTNRYYQTAQDLEQVSKLAEDRLLNILQQFEDFSVFWKEKEESMVHWFHEQAQLSANQALEFQEQMQSKQHEDLHRHKEELQSLADALQTTKASIQPWTQLVGLVFRYIPIGYSIIKIVATMVGTMMIIMILTPHKELRRTRLKLFVVVLLGGLGRMVLLWLENEDEIGFTDTERLEISEGLQNFLMSFLFACYLSGLSSFCCGWNKNQQDDNDDDEDEENNNNGEEESYNHISSLQRENDLMERLRLYSYQQQHWNATLVQQQRQQQHEQREQATLPNVDVRSILPPRPFLMTSSATPPPLIHSPESGSFASVPPIVAAPWNASPSPWTPHCPIPVYPDEITSDGYTAMYVNNNQNSASVLPTVQETIDLPPDERDDEEESDGTRDDTGAISSRKRTCLEMEESADEDLDAGREVAVAKKRRIARPKKTKS</sequence>
<dbReference type="PANTHER" id="PTHR33538:SF2">
    <property type="entry name" value="PROTEIN GAMETE EXPRESSED 1"/>
    <property type="match status" value="1"/>
</dbReference>
<feature type="transmembrane region" description="Helical" evidence="2">
    <location>
        <begin position="326"/>
        <end position="343"/>
    </location>
</feature>
<feature type="transmembrane region" description="Helical" evidence="2">
    <location>
        <begin position="292"/>
        <end position="314"/>
    </location>
</feature>
<evidence type="ECO:0000256" key="2">
    <source>
        <dbReference type="SAM" id="Phobius"/>
    </source>
</evidence>
<protein>
    <submittedName>
        <fullName evidence="4">Uncharacterized protein</fullName>
    </submittedName>
</protein>
<comment type="caution">
    <text evidence="4">The sequence shown here is derived from an EMBL/GenBank/DDBJ whole genome shotgun (WGS) entry which is preliminary data.</text>
</comment>
<name>A0AAD2FZV0_9STRA</name>
<reference evidence="4" key="1">
    <citation type="submission" date="2023-08" db="EMBL/GenBank/DDBJ databases">
        <authorList>
            <person name="Audoor S."/>
            <person name="Bilcke G."/>
        </authorList>
    </citation>
    <scope>NUCLEOTIDE SEQUENCE</scope>
</reference>
<accession>A0AAD2FZV0</accession>
<feature type="region of interest" description="Disordered" evidence="1">
    <location>
        <begin position="391"/>
        <end position="415"/>
    </location>
</feature>
<feature type="chain" id="PRO_5041911566" evidence="3">
    <location>
        <begin position="26"/>
        <end position="613"/>
    </location>
</feature>
<keyword evidence="2" id="KW-0812">Transmembrane</keyword>
<feature type="transmembrane region" description="Helical" evidence="2">
    <location>
        <begin position="363"/>
        <end position="384"/>
    </location>
</feature>
<evidence type="ECO:0000313" key="4">
    <source>
        <dbReference type="EMBL" id="CAJ1958558.1"/>
    </source>
</evidence>
<dbReference type="EMBL" id="CAKOGP040001980">
    <property type="protein sequence ID" value="CAJ1958558.1"/>
    <property type="molecule type" value="Genomic_DNA"/>
</dbReference>
<feature type="compositionally biased region" description="Acidic residues" evidence="1">
    <location>
        <begin position="392"/>
        <end position="409"/>
    </location>
</feature>
<evidence type="ECO:0000256" key="1">
    <source>
        <dbReference type="SAM" id="MobiDB-lite"/>
    </source>
</evidence>
<keyword evidence="3" id="KW-0732">Signal</keyword>
<gene>
    <name evidence="4" type="ORF">CYCCA115_LOCUS17236</name>
</gene>
<proteinExistence type="predicted"/>
<organism evidence="4 5">
    <name type="scientific">Cylindrotheca closterium</name>
    <dbReference type="NCBI Taxonomy" id="2856"/>
    <lineage>
        <taxon>Eukaryota</taxon>
        <taxon>Sar</taxon>
        <taxon>Stramenopiles</taxon>
        <taxon>Ochrophyta</taxon>
        <taxon>Bacillariophyta</taxon>
        <taxon>Bacillariophyceae</taxon>
        <taxon>Bacillariophycidae</taxon>
        <taxon>Bacillariales</taxon>
        <taxon>Bacillariaceae</taxon>
        <taxon>Cylindrotheca</taxon>
    </lineage>
</organism>
<dbReference type="AlphaFoldDB" id="A0AAD2FZV0"/>
<evidence type="ECO:0000256" key="3">
    <source>
        <dbReference type="SAM" id="SignalP"/>
    </source>
</evidence>
<keyword evidence="5" id="KW-1185">Reference proteome</keyword>
<dbReference type="InterPro" id="IPR040346">
    <property type="entry name" value="GEX1/Brambleberry"/>
</dbReference>
<feature type="compositionally biased region" description="Acidic residues" evidence="1">
    <location>
        <begin position="582"/>
        <end position="591"/>
    </location>
</feature>
<keyword evidence="2" id="KW-1133">Transmembrane helix</keyword>
<dbReference type="PANTHER" id="PTHR33538">
    <property type="entry name" value="PROTEIN GAMETE EXPRESSED 1"/>
    <property type="match status" value="1"/>
</dbReference>
<feature type="signal peptide" evidence="3">
    <location>
        <begin position="1"/>
        <end position="25"/>
    </location>
</feature>
<feature type="region of interest" description="Disordered" evidence="1">
    <location>
        <begin position="551"/>
        <end position="593"/>
    </location>
</feature>